<organism evidence="1 2">
    <name type="scientific">[Myrmecia] bisecta</name>
    <dbReference type="NCBI Taxonomy" id="41462"/>
    <lineage>
        <taxon>Eukaryota</taxon>
        <taxon>Viridiplantae</taxon>
        <taxon>Chlorophyta</taxon>
        <taxon>core chlorophytes</taxon>
        <taxon>Trebouxiophyceae</taxon>
        <taxon>Trebouxiales</taxon>
        <taxon>Trebouxiaceae</taxon>
        <taxon>Myrmecia</taxon>
    </lineage>
</organism>
<dbReference type="EMBL" id="JALJOR010000002">
    <property type="protein sequence ID" value="KAK9823850.1"/>
    <property type="molecule type" value="Genomic_DNA"/>
</dbReference>
<evidence type="ECO:0000313" key="1">
    <source>
        <dbReference type="EMBL" id="KAK9823850.1"/>
    </source>
</evidence>
<protein>
    <submittedName>
        <fullName evidence="1">Uncharacterized protein</fullName>
    </submittedName>
</protein>
<reference evidence="1 2" key="1">
    <citation type="journal article" date="2024" name="Nat. Commun.">
        <title>Phylogenomics reveals the evolutionary origins of lichenization in chlorophyte algae.</title>
        <authorList>
            <person name="Puginier C."/>
            <person name="Libourel C."/>
            <person name="Otte J."/>
            <person name="Skaloud P."/>
            <person name="Haon M."/>
            <person name="Grisel S."/>
            <person name="Petersen M."/>
            <person name="Berrin J.G."/>
            <person name="Delaux P.M."/>
            <person name="Dal Grande F."/>
            <person name="Keller J."/>
        </authorList>
    </citation>
    <scope>NUCLEOTIDE SEQUENCE [LARGE SCALE GENOMIC DNA]</scope>
    <source>
        <strain evidence="1 2">SAG 2043</strain>
    </source>
</reference>
<dbReference type="Proteomes" id="UP001489004">
    <property type="component" value="Unassembled WGS sequence"/>
</dbReference>
<accession>A0AAW1QRH8</accession>
<name>A0AAW1QRH8_9CHLO</name>
<sequence>MYLSNAVRRQGVVKLVAHHAPGALLIGSLHLSDAHIHVRSIITSIATATRAIGERPWVVTADPSPHGEFVLAVNSLAGAAASPGELEAALEMTLKKCNLRLSSIEPEDLRRLQDDMQTDAAGTDRTVTEQSEDNVHSAHVRVCSPSTSKRGKISPQVLPSGHVPILAAGPTAQPSMSAMDALLALAGEDYTYGKV</sequence>
<proteinExistence type="predicted"/>
<keyword evidence="2" id="KW-1185">Reference proteome</keyword>
<gene>
    <name evidence="1" type="ORF">WJX72_005928</name>
</gene>
<evidence type="ECO:0000313" key="2">
    <source>
        <dbReference type="Proteomes" id="UP001489004"/>
    </source>
</evidence>
<dbReference type="AlphaFoldDB" id="A0AAW1QRH8"/>
<comment type="caution">
    <text evidence="1">The sequence shown here is derived from an EMBL/GenBank/DDBJ whole genome shotgun (WGS) entry which is preliminary data.</text>
</comment>